<evidence type="ECO:0000313" key="2">
    <source>
        <dbReference type="EMBL" id="VEL39054.1"/>
    </source>
</evidence>
<sequence>MQCLHPMGRYRPCCPPPQGPGALAPAQLGSWGCRGRGPAVLQSGLQGVQNEHDASEANNQFTSVAAMPERGQAYRHDACPSWADYLLPERSDFLPSLEPSCSDEHTRGDEGRPDLTSGRNSSAHTHTHTYTHKHTPHIDLAAFVCPDTTSVEEKAQTITRLFQPLPASFSCRFPTIFPCLPVTLWPVSAPPGVHQNEPIGR</sequence>
<feature type="region of interest" description="Disordered" evidence="1">
    <location>
        <begin position="96"/>
        <end position="132"/>
    </location>
</feature>
<keyword evidence="3" id="KW-1185">Reference proteome</keyword>
<feature type="compositionally biased region" description="Basic and acidic residues" evidence="1">
    <location>
        <begin position="102"/>
        <end position="113"/>
    </location>
</feature>
<protein>
    <submittedName>
        <fullName evidence="2">Uncharacterized protein</fullName>
    </submittedName>
</protein>
<reference evidence="2" key="1">
    <citation type="submission" date="2018-11" db="EMBL/GenBank/DDBJ databases">
        <authorList>
            <consortium name="Pathogen Informatics"/>
        </authorList>
    </citation>
    <scope>NUCLEOTIDE SEQUENCE</scope>
</reference>
<dbReference type="Proteomes" id="UP000784294">
    <property type="component" value="Unassembled WGS sequence"/>
</dbReference>
<proteinExistence type="predicted"/>
<accession>A0A448XKV5</accession>
<dbReference type="AlphaFoldDB" id="A0A448XKV5"/>
<gene>
    <name evidence="2" type="ORF">PXEA_LOCUS32494</name>
</gene>
<dbReference type="EMBL" id="CAAALY010259947">
    <property type="protein sequence ID" value="VEL39054.1"/>
    <property type="molecule type" value="Genomic_DNA"/>
</dbReference>
<comment type="caution">
    <text evidence="2">The sequence shown here is derived from an EMBL/GenBank/DDBJ whole genome shotgun (WGS) entry which is preliminary data.</text>
</comment>
<evidence type="ECO:0000313" key="3">
    <source>
        <dbReference type="Proteomes" id="UP000784294"/>
    </source>
</evidence>
<evidence type="ECO:0000256" key="1">
    <source>
        <dbReference type="SAM" id="MobiDB-lite"/>
    </source>
</evidence>
<organism evidence="2 3">
    <name type="scientific">Protopolystoma xenopodis</name>
    <dbReference type="NCBI Taxonomy" id="117903"/>
    <lineage>
        <taxon>Eukaryota</taxon>
        <taxon>Metazoa</taxon>
        <taxon>Spiralia</taxon>
        <taxon>Lophotrochozoa</taxon>
        <taxon>Platyhelminthes</taxon>
        <taxon>Monogenea</taxon>
        <taxon>Polyopisthocotylea</taxon>
        <taxon>Polystomatidea</taxon>
        <taxon>Polystomatidae</taxon>
        <taxon>Protopolystoma</taxon>
    </lineage>
</organism>
<name>A0A448XKV5_9PLAT</name>